<dbReference type="AlphaFoldDB" id="A0A6M1SV45"/>
<dbReference type="EMBL" id="JAALLT010000003">
    <property type="protein sequence ID" value="NGP76830.1"/>
    <property type="molecule type" value="Genomic_DNA"/>
</dbReference>
<dbReference type="Proteomes" id="UP000473278">
    <property type="component" value="Unassembled WGS sequence"/>
</dbReference>
<dbReference type="Gene3D" id="3.30.2010.10">
    <property type="entry name" value="Metalloproteases ('zincins'), catalytic domain"/>
    <property type="match status" value="1"/>
</dbReference>
<dbReference type="Pfam" id="PF01863">
    <property type="entry name" value="YgjP-like"/>
    <property type="match status" value="1"/>
</dbReference>
<reference evidence="2 3" key="1">
    <citation type="submission" date="2020-02" db="EMBL/GenBank/DDBJ databases">
        <title>Balneolaceae bacterium YR4-1, complete genome.</title>
        <authorList>
            <person name="Li Y."/>
            <person name="Wu S."/>
        </authorList>
    </citation>
    <scope>NUCLEOTIDE SEQUENCE [LARGE SCALE GENOMIC DNA]</scope>
    <source>
        <strain evidence="2 3">YR4-1</strain>
    </source>
</reference>
<dbReference type="InterPro" id="IPR002725">
    <property type="entry name" value="YgjP-like_metallopeptidase"/>
</dbReference>
<evidence type="ECO:0000259" key="1">
    <source>
        <dbReference type="Pfam" id="PF01863"/>
    </source>
</evidence>
<dbReference type="PANTHER" id="PTHR30399">
    <property type="entry name" value="UNCHARACTERIZED PROTEIN YGJP"/>
    <property type="match status" value="1"/>
</dbReference>
<dbReference type="InterPro" id="IPR053136">
    <property type="entry name" value="UTP_pyrophosphatase-like"/>
</dbReference>
<protein>
    <submittedName>
        <fullName evidence="2">M48 family metallopeptidase</fullName>
    </submittedName>
</protein>
<organism evidence="2 3">
    <name type="scientific">Halalkalibaculum roseum</name>
    <dbReference type="NCBI Taxonomy" id="2709311"/>
    <lineage>
        <taxon>Bacteria</taxon>
        <taxon>Pseudomonadati</taxon>
        <taxon>Balneolota</taxon>
        <taxon>Balneolia</taxon>
        <taxon>Balneolales</taxon>
        <taxon>Balneolaceae</taxon>
        <taxon>Halalkalibaculum</taxon>
    </lineage>
</organism>
<keyword evidence="3" id="KW-1185">Reference proteome</keyword>
<name>A0A6M1SV45_9BACT</name>
<feature type="domain" description="YgjP-like metallopeptidase" evidence="1">
    <location>
        <begin position="28"/>
        <end position="236"/>
    </location>
</feature>
<dbReference type="PANTHER" id="PTHR30399:SF1">
    <property type="entry name" value="UTP PYROPHOSPHATASE"/>
    <property type="match status" value="1"/>
</dbReference>
<sequence>MFKRKPPKKTEMQLSGITIEVTRKKVKNINLRVYPSRREVRISAPWYLKMKVIKDFAESKLPWINRHLAKYQKIPGKIEPRYESGEVHYYQGKPYELQVIKKNIKPTVSHSIEKGIIKLQVRPGAKIEKRAGVLKEWYRARLKEDIAKLIEKWESPMGVSVKEFGVKQMKTRWGSCNIKARRIWLNLELAKKSPDCLESVVVHEMVHLHERLHNKRFYRLMDSYFPEWREIEHELQGRVD</sequence>
<accession>A0A6M1SV45</accession>
<evidence type="ECO:0000313" key="3">
    <source>
        <dbReference type="Proteomes" id="UP000473278"/>
    </source>
</evidence>
<comment type="caution">
    <text evidence="2">The sequence shown here is derived from an EMBL/GenBank/DDBJ whole genome shotgun (WGS) entry which is preliminary data.</text>
</comment>
<evidence type="ECO:0000313" key="2">
    <source>
        <dbReference type="EMBL" id="NGP76830.1"/>
    </source>
</evidence>
<gene>
    <name evidence="2" type="ORF">G3570_09315</name>
</gene>
<dbReference type="CDD" id="cd07344">
    <property type="entry name" value="M48_yhfN_like"/>
    <property type="match status" value="1"/>
</dbReference>
<proteinExistence type="predicted"/>